<dbReference type="SUPFAM" id="SSF53756">
    <property type="entry name" value="UDP-Glycosyltransferase/glycogen phosphorylase"/>
    <property type="match status" value="1"/>
</dbReference>
<dbReference type="Gene3D" id="3.40.50.2000">
    <property type="entry name" value="Glycogen Phosphorylase B"/>
    <property type="match status" value="1"/>
</dbReference>
<dbReference type="Proteomes" id="UP000652760">
    <property type="component" value="Unassembled WGS sequence"/>
</dbReference>
<comment type="caution">
    <text evidence="2">The sequence shown here is derived from an EMBL/GenBank/DDBJ whole genome shotgun (WGS) entry which is preliminary data.</text>
</comment>
<dbReference type="Gene3D" id="1.25.40.10">
    <property type="entry name" value="Tetratricopeptide repeat domain"/>
    <property type="match status" value="2"/>
</dbReference>
<dbReference type="RefSeq" id="WP_200190285.1">
    <property type="nucleotide sequence ID" value="NZ_JAENHM010000004.1"/>
</dbReference>
<evidence type="ECO:0000256" key="1">
    <source>
        <dbReference type="PROSITE-ProRule" id="PRU00339"/>
    </source>
</evidence>
<dbReference type="SMART" id="SM00028">
    <property type="entry name" value="TPR"/>
    <property type="match status" value="7"/>
</dbReference>
<dbReference type="InterPro" id="IPR052943">
    <property type="entry name" value="TMTC_O-mannosyl-trnsfr"/>
</dbReference>
<dbReference type="PANTHER" id="PTHR44809">
    <property type="match status" value="1"/>
</dbReference>
<accession>A0ABS1EY38</accession>
<proteinExistence type="predicted"/>
<dbReference type="EMBL" id="JAENHM010000004">
    <property type="protein sequence ID" value="MBK1836073.1"/>
    <property type="molecule type" value="Genomic_DNA"/>
</dbReference>
<evidence type="ECO:0000313" key="3">
    <source>
        <dbReference type="Proteomes" id="UP000652760"/>
    </source>
</evidence>
<keyword evidence="1" id="KW-0802">TPR repeat</keyword>
<reference evidence="3" key="1">
    <citation type="submission" date="2021-01" db="EMBL/GenBank/DDBJ databases">
        <title>Genome public.</title>
        <authorList>
            <person name="Liu C."/>
            <person name="Sun Q."/>
        </authorList>
    </citation>
    <scope>NUCLEOTIDE SEQUENCE [LARGE SCALE GENOMIC DNA]</scope>
    <source>
        <strain evidence="3">YIM B02556</strain>
    </source>
</reference>
<keyword evidence="3" id="KW-1185">Reference proteome</keyword>
<feature type="repeat" description="TPR" evidence="1">
    <location>
        <begin position="320"/>
        <end position="353"/>
    </location>
</feature>
<sequence>MATLQEALAAALDHQEAGRFAKADLLYRRILGASPGHPHALHLWGILAALTGRPDEAAARIGRAIAVAPDIADFHVNLARIEAALNRPGRAARHYAIAVALRPEEVEPRFQLAGLLQDLGRPDEADEQYGALLTVAPLHASIHLNRALLREAQGQASKAREGLRATLALEPAHPKALLRLAAMERELGRGAVALAVQRRGMTVLQDAANGMPDAGLFTTLATLLAGEGLPVRAAEAARIAVALAPDDPVLWNELANRLKGLGRQGEALAQSVAGHGRGLVLLPGNPVLLNNRADGWLKLAELERSEEDARDAVAADPGFAAGWNTLGSVLMAQGRAGDALDAYGQAVRVDPANDARINDPNNAPVDAQARFNRSIALLTLGRLAEGWDDYEQGWAVPSGRFPRAGFPQPPWDGRPLKDGALLVWGEQGLGDEVMFASLIPQLVEEGVHVVLDCDARLAPLFARGLPGVTVVARTDPPSGRLTAPDVVAQIPAGSLPGRMRRRIGDFAGRQPPFLKADPERTAEWRRRVADGHGEGRRLVGISWSSKNAAVGALRSIPLGRLAEAVGRPDVTLVSLQYGDVAAEIAAAGVSDPGLDAWGDIDGLAALVAAMDLVVSVDNSTVHLAGGLGRPTWALLPHAADWRWMQGRRDTVWYPSVRLFRQNRAGDWDGVLRDLREAIGAG</sequence>
<dbReference type="PANTHER" id="PTHR44809:SF1">
    <property type="entry name" value="PROTEIN O-MANNOSYL-TRANSFERASE TMTC1"/>
    <property type="match status" value="1"/>
</dbReference>
<dbReference type="PROSITE" id="PS50005">
    <property type="entry name" value="TPR"/>
    <property type="match status" value="1"/>
</dbReference>
<protein>
    <submittedName>
        <fullName evidence="2">Tetratricopeptide repeat protein</fullName>
    </submittedName>
</protein>
<dbReference type="InterPro" id="IPR011990">
    <property type="entry name" value="TPR-like_helical_dom_sf"/>
</dbReference>
<dbReference type="SUPFAM" id="SSF48452">
    <property type="entry name" value="TPR-like"/>
    <property type="match status" value="2"/>
</dbReference>
<dbReference type="Pfam" id="PF13432">
    <property type="entry name" value="TPR_16"/>
    <property type="match status" value="3"/>
</dbReference>
<gene>
    <name evidence="2" type="ORF">JHL17_01495</name>
</gene>
<dbReference type="InterPro" id="IPR019734">
    <property type="entry name" value="TPR_rpt"/>
</dbReference>
<evidence type="ECO:0000313" key="2">
    <source>
        <dbReference type="EMBL" id="MBK1836073.1"/>
    </source>
</evidence>
<name>A0ABS1EY38_9PROT</name>
<organism evidence="2 3">
    <name type="scientific">Azospirillum endophyticum</name>
    <dbReference type="NCBI Taxonomy" id="2800326"/>
    <lineage>
        <taxon>Bacteria</taxon>
        <taxon>Pseudomonadati</taxon>
        <taxon>Pseudomonadota</taxon>
        <taxon>Alphaproteobacteria</taxon>
        <taxon>Rhodospirillales</taxon>
        <taxon>Azospirillaceae</taxon>
        <taxon>Azospirillum</taxon>
    </lineage>
</organism>